<organism evidence="2 5">
    <name type="scientific">Bacteroides acidifaciens</name>
    <dbReference type="NCBI Taxonomy" id="85831"/>
    <lineage>
        <taxon>Bacteria</taxon>
        <taxon>Pseudomonadati</taxon>
        <taxon>Bacteroidota</taxon>
        <taxon>Bacteroidia</taxon>
        <taxon>Bacteroidales</taxon>
        <taxon>Bacteroidaceae</taxon>
        <taxon>Bacteroides</taxon>
    </lineage>
</organism>
<dbReference type="OrthoDB" id="1031509at2"/>
<keyword evidence="7" id="KW-1185">Reference proteome</keyword>
<dbReference type="EMBL" id="SPPV01000001">
    <property type="protein sequence ID" value="TFU53405.1"/>
    <property type="molecule type" value="Genomic_DNA"/>
</dbReference>
<dbReference type="Proteomes" id="UP000267159">
    <property type="component" value="Unassembled WGS sequence"/>
</dbReference>
<accession>A0A3L7Z5F6</accession>
<dbReference type="Proteomes" id="UP000491181">
    <property type="component" value="Unassembled WGS sequence"/>
</dbReference>
<dbReference type="Proteomes" id="UP000298073">
    <property type="component" value="Unassembled WGS sequence"/>
</dbReference>
<name>A0A3L7Z5F6_9BACE</name>
<reference evidence="2 5" key="1">
    <citation type="submission" date="2018-09" db="EMBL/GenBank/DDBJ databases">
        <title>Murine metabolic-syndrome-specific gut microbial biobank.</title>
        <authorList>
            <person name="Liu C."/>
        </authorList>
    </citation>
    <scope>NUCLEOTIDE SEQUENCE [LARGE SCALE GENOMIC DNA]</scope>
    <source>
        <strain evidence="2 5">0.1X-D8-26</strain>
    </source>
</reference>
<evidence type="ECO:0000313" key="4">
    <source>
        <dbReference type="EMBL" id="TGY07253.1"/>
    </source>
</evidence>
<proteinExistence type="predicted"/>
<evidence type="ECO:0000313" key="2">
    <source>
        <dbReference type="EMBL" id="RLT81515.1"/>
    </source>
</evidence>
<dbReference type="AlphaFoldDB" id="A0A3L7Z5F6"/>
<evidence type="ECO:0000313" key="6">
    <source>
        <dbReference type="Proteomes" id="UP000298073"/>
    </source>
</evidence>
<reference evidence="3 6" key="2">
    <citation type="submission" date="2019-03" db="EMBL/GenBank/DDBJ databases">
        <title>Diversity of the mouse oral microbiome.</title>
        <authorList>
            <person name="Joseph S."/>
            <person name="Aduse-Opoku J."/>
            <person name="Curtis M."/>
            <person name="Wade W."/>
            <person name="Hashim A."/>
        </authorList>
    </citation>
    <scope>NUCLEOTIDE SEQUENCE [LARGE SCALE GENOMIC DNA]</scope>
    <source>
        <strain evidence="3 6">P2318</strain>
    </source>
</reference>
<dbReference type="Pfam" id="PF12668">
    <property type="entry name" value="DUF3791"/>
    <property type="match status" value="1"/>
</dbReference>
<dbReference type="InterPro" id="IPR024269">
    <property type="entry name" value="DUF3791"/>
</dbReference>
<evidence type="ECO:0000313" key="1">
    <source>
        <dbReference type="EMBL" id="GFH87252.1"/>
    </source>
</evidence>
<comment type="caution">
    <text evidence="2">The sequence shown here is derived from an EMBL/GenBank/DDBJ whole genome shotgun (WGS) entry which is preliminary data.</text>
</comment>
<gene>
    <name evidence="2" type="ORF">D7Y07_02615</name>
    <name evidence="3" type="ORF">E4T97_00965</name>
    <name evidence="4" type="ORF">E5356_04390</name>
    <name evidence="1" type="ORF">IMSAGC001_02677</name>
</gene>
<dbReference type="STRING" id="1235814.GCA_000613385_02671"/>
<sequence>MANTLHINTKIMEFVIFAIECAAQKMRIPAPLLYNRLEKVNLIQHYLVEGYDMLHTQSKEYIADTLIEALENWETHYNNKEKGI</sequence>
<dbReference type="RefSeq" id="WP_022139846.1">
    <property type="nucleotide sequence ID" value="NZ_CAMRBV010000001.1"/>
</dbReference>
<reference evidence="1 8" key="4">
    <citation type="journal article" date="2020" name="Microbiome">
        <title>Single-cell genomics of uncultured bacteria reveals dietary fiber responders in the mouse gut microbiota.</title>
        <authorList>
            <person name="Chijiiwa R."/>
            <person name="Hosokawa M."/>
            <person name="Kogawa M."/>
            <person name="Nishikawa Y."/>
            <person name="Ide K."/>
            <person name="Sakanashi C."/>
            <person name="Takahashi K."/>
            <person name="Takeyama H."/>
        </authorList>
    </citation>
    <scope>NUCLEOTIDE SEQUENCE [LARGE SCALE GENOMIC DNA]</scope>
    <source>
        <strain evidence="1">IMSAGC_001</strain>
    </source>
</reference>
<dbReference type="EMBL" id="BLLS01000083">
    <property type="protein sequence ID" value="GFH87252.1"/>
    <property type="molecule type" value="Genomic_DNA"/>
</dbReference>
<reference evidence="4 7" key="3">
    <citation type="submission" date="2019-04" db="EMBL/GenBank/DDBJ databases">
        <title>Microbes associate with the intestines of laboratory mice.</title>
        <authorList>
            <person name="Navarre W."/>
            <person name="Wong E."/>
            <person name="Huang K."/>
            <person name="Tropini C."/>
            <person name="Ng K."/>
            <person name="Yu B."/>
        </authorList>
    </citation>
    <scope>NUCLEOTIDE SEQUENCE [LARGE SCALE GENOMIC DNA]</scope>
    <source>
        <strain evidence="4 7">NM70_E10</strain>
    </source>
</reference>
<dbReference type="EMBL" id="RAZM01000004">
    <property type="protein sequence ID" value="RLT81515.1"/>
    <property type="molecule type" value="Genomic_DNA"/>
</dbReference>
<evidence type="ECO:0000313" key="8">
    <source>
        <dbReference type="Proteomes" id="UP000491181"/>
    </source>
</evidence>
<evidence type="ECO:0000313" key="3">
    <source>
        <dbReference type="EMBL" id="TFU53405.1"/>
    </source>
</evidence>
<dbReference type="Proteomes" id="UP000305751">
    <property type="component" value="Unassembled WGS sequence"/>
</dbReference>
<evidence type="ECO:0000313" key="7">
    <source>
        <dbReference type="Proteomes" id="UP000305751"/>
    </source>
</evidence>
<protein>
    <submittedName>
        <fullName evidence="2">DUF3791 domain-containing protein</fullName>
    </submittedName>
</protein>
<dbReference type="EMBL" id="SRZA01000007">
    <property type="protein sequence ID" value="TGY07253.1"/>
    <property type="molecule type" value="Genomic_DNA"/>
</dbReference>
<evidence type="ECO:0000313" key="5">
    <source>
        <dbReference type="Proteomes" id="UP000267159"/>
    </source>
</evidence>